<feature type="transmembrane region" description="Helical" evidence="7">
    <location>
        <begin position="90"/>
        <end position="113"/>
    </location>
</feature>
<evidence type="ECO:0000259" key="8">
    <source>
        <dbReference type="PROSITE" id="PS50928"/>
    </source>
</evidence>
<dbReference type="PANTHER" id="PTHR30193">
    <property type="entry name" value="ABC TRANSPORTER PERMEASE PROTEIN"/>
    <property type="match status" value="1"/>
</dbReference>
<evidence type="ECO:0000256" key="4">
    <source>
        <dbReference type="ARBA" id="ARBA00022692"/>
    </source>
</evidence>
<evidence type="ECO:0000256" key="7">
    <source>
        <dbReference type="RuleBase" id="RU363032"/>
    </source>
</evidence>
<evidence type="ECO:0000256" key="2">
    <source>
        <dbReference type="ARBA" id="ARBA00022448"/>
    </source>
</evidence>
<gene>
    <name evidence="9" type="ORF">ACFFRH_08390</name>
</gene>
<dbReference type="CDD" id="cd06261">
    <property type="entry name" value="TM_PBP2"/>
    <property type="match status" value="1"/>
</dbReference>
<keyword evidence="2 7" id="KW-0813">Transport</keyword>
<evidence type="ECO:0000256" key="5">
    <source>
        <dbReference type="ARBA" id="ARBA00022989"/>
    </source>
</evidence>
<evidence type="ECO:0000256" key="3">
    <source>
        <dbReference type="ARBA" id="ARBA00022475"/>
    </source>
</evidence>
<proteinExistence type="inferred from homology"/>
<sequence>MGDARAGTVAMTRAGTRARRGWRLPDLTGWGFVLPATLVIVGLSIFPAVWALLLSLRDGDLITGGSYVGLQNYRDMLDDTALRAAAGHTLLYAVLFVPGSIALGLVLATALNLPIRFIGLYRTCIFVPYVVSAAATGILANFVFDPDFGIVNAAFRALGLPGMGFLQDPDQAMITLVVVSLWGGVGMPAVVYLAALQDIPKQLVEAARVDGAERRHVFRHVTLPQLRPATVFLAIWQTITALQLFDLVYTTTKGQPLDSTTVIVFYLYRQAFQLFHSGYGAAVAYGLFVATLAASAVALWYTRRAEA</sequence>
<organism evidence="9 10">
    <name type="scientific">Streptosporangium vulgare</name>
    <dbReference type="NCBI Taxonomy" id="46190"/>
    <lineage>
        <taxon>Bacteria</taxon>
        <taxon>Bacillati</taxon>
        <taxon>Actinomycetota</taxon>
        <taxon>Actinomycetes</taxon>
        <taxon>Streptosporangiales</taxon>
        <taxon>Streptosporangiaceae</taxon>
        <taxon>Streptosporangium</taxon>
    </lineage>
</organism>
<feature type="transmembrane region" description="Helical" evidence="7">
    <location>
        <begin position="172"/>
        <end position="195"/>
    </location>
</feature>
<protein>
    <submittedName>
        <fullName evidence="9">Carbohydrate ABC transporter permease</fullName>
    </submittedName>
</protein>
<evidence type="ECO:0000313" key="10">
    <source>
        <dbReference type="Proteomes" id="UP001589610"/>
    </source>
</evidence>
<reference evidence="9 10" key="1">
    <citation type="submission" date="2024-09" db="EMBL/GenBank/DDBJ databases">
        <authorList>
            <person name="Sun Q."/>
            <person name="Mori K."/>
        </authorList>
    </citation>
    <scope>NUCLEOTIDE SEQUENCE [LARGE SCALE GENOMIC DNA]</scope>
    <source>
        <strain evidence="9 10">JCM 3028</strain>
    </source>
</reference>
<dbReference type="InterPro" id="IPR035906">
    <property type="entry name" value="MetI-like_sf"/>
</dbReference>
<comment type="similarity">
    <text evidence="7">Belongs to the binding-protein-dependent transport system permease family.</text>
</comment>
<evidence type="ECO:0000256" key="6">
    <source>
        <dbReference type="ARBA" id="ARBA00023136"/>
    </source>
</evidence>
<feature type="transmembrane region" description="Helical" evidence="7">
    <location>
        <begin position="125"/>
        <end position="144"/>
    </location>
</feature>
<dbReference type="InterPro" id="IPR051393">
    <property type="entry name" value="ABC_transporter_permease"/>
</dbReference>
<dbReference type="PROSITE" id="PS50928">
    <property type="entry name" value="ABC_TM1"/>
    <property type="match status" value="1"/>
</dbReference>
<feature type="domain" description="ABC transmembrane type-1" evidence="8">
    <location>
        <begin position="86"/>
        <end position="300"/>
    </location>
</feature>
<keyword evidence="10" id="KW-1185">Reference proteome</keyword>
<evidence type="ECO:0000256" key="1">
    <source>
        <dbReference type="ARBA" id="ARBA00004651"/>
    </source>
</evidence>
<dbReference type="EMBL" id="JBHMBS010000003">
    <property type="protein sequence ID" value="MFB9675499.1"/>
    <property type="molecule type" value="Genomic_DNA"/>
</dbReference>
<feature type="transmembrane region" description="Helical" evidence="7">
    <location>
        <begin position="27"/>
        <end position="53"/>
    </location>
</feature>
<dbReference type="Pfam" id="PF00528">
    <property type="entry name" value="BPD_transp_1"/>
    <property type="match status" value="1"/>
</dbReference>
<keyword evidence="3" id="KW-1003">Cell membrane</keyword>
<keyword evidence="6 7" id="KW-0472">Membrane</keyword>
<name>A0ABV5T8U1_9ACTN</name>
<dbReference type="PANTHER" id="PTHR30193:SF37">
    <property type="entry name" value="INNER MEMBRANE ABC TRANSPORTER PERMEASE PROTEIN YCJO"/>
    <property type="match status" value="1"/>
</dbReference>
<accession>A0ABV5T8U1</accession>
<dbReference type="SUPFAM" id="SSF161098">
    <property type="entry name" value="MetI-like"/>
    <property type="match status" value="1"/>
</dbReference>
<dbReference type="RefSeq" id="WP_386155397.1">
    <property type="nucleotide sequence ID" value="NZ_JBHMBS010000003.1"/>
</dbReference>
<keyword evidence="4 7" id="KW-0812">Transmembrane</keyword>
<evidence type="ECO:0000313" key="9">
    <source>
        <dbReference type="EMBL" id="MFB9675499.1"/>
    </source>
</evidence>
<comment type="subcellular location">
    <subcellularLocation>
        <location evidence="1 7">Cell membrane</location>
        <topology evidence="1 7">Multi-pass membrane protein</topology>
    </subcellularLocation>
</comment>
<keyword evidence="5 7" id="KW-1133">Transmembrane helix</keyword>
<comment type="caution">
    <text evidence="9">The sequence shown here is derived from an EMBL/GenBank/DDBJ whole genome shotgun (WGS) entry which is preliminary data.</text>
</comment>
<dbReference type="InterPro" id="IPR000515">
    <property type="entry name" value="MetI-like"/>
</dbReference>
<dbReference type="Gene3D" id="1.10.3720.10">
    <property type="entry name" value="MetI-like"/>
    <property type="match status" value="1"/>
</dbReference>
<dbReference type="Proteomes" id="UP001589610">
    <property type="component" value="Unassembled WGS sequence"/>
</dbReference>
<feature type="transmembrane region" description="Helical" evidence="7">
    <location>
        <begin position="282"/>
        <end position="301"/>
    </location>
</feature>